<feature type="compositionally biased region" description="Basic residues" evidence="6">
    <location>
        <begin position="43"/>
        <end position="52"/>
    </location>
</feature>
<keyword evidence="8" id="KW-0808">Transferase</keyword>
<keyword evidence="3" id="KW-0333">Golgi apparatus</keyword>
<dbReference type="AlphaFoldDB" id="A0A1S3HFE3"/>
<keyword evidence="7" id="KW-1185">Reference proteome</keyword>
<feature type="region of interest" description="Disordered" evidence="6">
    <location>
        <begin position="1"/>
        <end position="93"/>
    </location>
</feature>
<accession>A0A1S3HFE3</accession>
<dbReference type="PRINTS" id="PR02083">
    <property type="entry name" value="GKINASEAP1"/>
</dbReference>
<name>A0A1S3HFE3_LINAN</name>
<evidence type="ECO:0000256" key="1">
    <source>
        <dbReference type="ARBA" id="ARBA00004555"/>
    </source>
</evidence>
<dbReference type="Proteomes" id="UP000085678">
    <property type="component" value="Unplaced"/>
</dbReference>
<dbReference type="GO" id="GO:0016301">
    <property type="term" value="F:kinase activity"/>
    <property type="evidence" value="ECO:0007669"/>
    <property type="project" value="UniProtKB-KW"/>
</dbReference>
<dbReference type="STRING" id="7574.A0A1S3HFE3"/>
<dbReference type="GeneID" id="106154832"/>
<feature type="coiled-coil region" evidence="5">
    <location>
        <begin position="243"/>
        <end position="341"/>
    </location>
</feature>
<evidence type="ECO:0000256" key="4">
    <source>
        <dbReference type="ARBA" id="ARBA00023054"/>
    </source>
</evidence>
<dbReference type="InParanoid" id="A0A1S3HFE3"/>
<keyword evidence="4 5" id="KW-0175">Coiled coil</keyword>
<dbReference type="GO" id="GO:0005794">
    <property type="term" value="C:Golgi apparatus"/>
    <property type="evidence" value="ECO:0007669"/>
    <property type="project" value="UniProtKB-SubCell"/>
</dbReference>
<comment type="similarity">
    <text evidence="2">Belongs to the GKAP1 family.</text>
</comment>
<dbReference type="PANTHER" id="PTHR14899">
    <property type="entry name" value="G KINASE ANCHORING PROTEIN 1"/>
    <property type="match status" value="1"/>
</dbReference>
<dbReference type="OrthoDB" id="5864420at2759"/>
<evidence type="ECO:0000256" key="6">
    <source>
        <dbReference type="SAM" id="MobiDB-lite"/>
    </source>
</evidence>
<dbReference type="KEGG" id="lak:106154832"/>
<evidence type="ECO:0000256" key="2">
    <source>
        <dbReference type="ARBA" id="ARBA00006662"/>
    </source>
</evidence>
<dbReference type="InterPro" id="IPR026109">
    <property type="entry name" value="GKAP1"/>
</dbReference>
<dbReference type="PANTHER" id="PTHR14899:SF0">
    <property type="entry name" value="G KINASE-ANCHORING PROTEIN 1"/>
    <property type="match status" value="1"/>
</dbReference>
<feature type="region of interest" description="Disordered" evidence="6">
    <location>
        <begin position="134"/>
        <end position="153"/>
    </location>
</feature>
<feature type="compositionally biased region" description="Basic residues" evidence="6">
    <location>
        <begin position="73"/>
        <end position="83"/>
    </location>
</feature>
<evidence type="ECO:0000313" key="8">
    <source>
        <dbReference type="RefSeq" id="XP_013384798.1"/>
    </source>
</evidence>
<organism evidence="7 8">
    <name type="scientific">Lingula anatina</name>
    <name type="common">Brachiopod</name>
    <name type="synonym">Lingula unguis</name>
    <dbReference type="NCBI Taxonomy" id="7574"/>
    <lineage>
        <taxon>Eukaryota</taxon>
        <taxon>Metazoa</taxon>
        <taxon>Spiralia</taxon>
        <taxon>Lophotrochozoa</taxon>
        <taxon>Brachiopoda</taxon>
        <taxon>Linguliformea</taxon>
        <taxon>Lingulata</taxon>
        <taxon>Lingulida</taxon>
        <taxon>Linguloidea</taxon>
        <taxon>Lingulidae</taxon>
        <taxon>Lingula</taxon>
    </lineage>
</organism>
<evidence type="ECO:0000313" key="7">
    <source>
        <dbReference type="Proteomes" id="UP000085678"/>
    </source>
</evidence>
<evidence type="ECO:0000256" key="3">
    <source>
        <dbReference type="ARBA" id="ARBA00023034"/>
    </source>
</evidence>
<sequence length="346" mass="39582">MALAVSSRFSLLKVEDDEDSDGTENQRKPQSGKSQNQTQTANAKKKQKKKKKNDTSKAETDELRNLAFGGGAGKHKPQQHQQHHVSAAPIRQWEEWRNKDEEFAAETYEKELQEALLQSRLEFEAKKEFLRATDGVGDTDKGQNNKPKKKKRANIQPVMTLEEFNRSRGGGGEHINGKTSFSALEEIEDIPIPLATSVKTPPVAVEEERKFFDKVEQDAGNIIRKEKIQEEYKKQYAVENAISAKYQDELESKDKEIMKLKATIQNYEDELKQVKKRNKQLCHILGQGEMKGKAEILVQLDQLTQVKDELTEEVTELRADLEKERSKVHAYKSELDKLKGNKHTPR</sequence>
<evidence type="ECO:0000256" key="5">
    <source>
        <dbReference type="SAM" id="Coils"/>
    </source>
</evidence>
<keyword evidence="8" id="KW-0418">Kinase</keyword>
<proteinExistence type="inferred from homology"/>
<comment type="subcellular location">
    <subcellularLocation>
        <location evidence="1">Golgi apparatus</location>
    </subcellularLocation>
</comment>
<dbReference type="RefSeq" id="XP_013384798.1">
    <property type="nucleotide sequence ID" value="XM_013529344.1"/>
</dbReference>
<gene>
    <name evidence="8" type="primary">LOC106154832</name>
</gene>
<feature type="compositionally biased region" description="Basic and acidic residues" evidence="6">
    <location>
        <begin position="53"/>
        <end position="64"/>
    </location>
</feature>
<dbReference type="GO" id="GO:0007165">
    <property type="term" value="P:signal transduction"/>
    <property type="evidence" value="ECO:0007669"/>
    <property type="project" value="InterPro"/>
</dbReference>
<protein>
    <submittedName>
        <fullName evidence="8">G kinase-anchoring protein 1-A</fullName>
    </submittedName>
</protein>
<reference evidence="8" key="1">
    <citation type="submission" date="2025-08" db="UniProtKB">
        <authorList>
            <consortium name="RefSeq"/>
        </authorList>
    </citation>
    <scope>IDENTIFICATION</scope>
    <source>
        <tissue evidence="8">Gonads</tissue>
    </source>
</reference>